<dbReference type="PANTHER" id="PTHR46746">
    <property type="entry name" value="KILLER CELL LECTIN-LIKE RECEPTOR SUBFAMILY F MEMBER 2"/>
    <property type="match status" value="1"/>
</dbReference>
<gene>
    <name evidence="6" type="ORF">G0U57_021571</name>
</gene>
<protein>
    <submittedName>
        <fullName evidence="6">Killer cell lectin like receptor F1</fullName>
    </submittedName>
</protein>
<keyword evidence="6" id="KW-0675">Receptor</keyword>
<dbReference type="OrthoDB" id="538816at2759"/>
<dbReference type="Pfam" id="PF00059">
    <property type="entry name" value="Lectin_C"/>
    <property type="match status" value="1"/>
</dbReference>
<feature type="domain" description="C-type lectin" evidence="5">
    <location>
        <begin position="134"/>
        <end position="243"/>
    </location>
</feature>
<evidence type="ECO:0000256" key="2">
    <source>
        <dbReference type="ARBA" id="ARBA00022734"/>
    </source>
</evidence>
<dbReference type="PANTHER" id="PTHR46746:SF3">
    <property type="entry name" value="C-TYPE LECTIN DOMAIN-CONTAINING PROTEIN-RELATED"/>
    <property type="match status" value="1"/>
</dbReference>
<evidence type="ECO:0000256" key="4">
    <source>
        <dbReference type="SAM" id="Phobius"/>
    </source>
</evidence>
<reference evidence="6 7" key="1">
    <citation type="journal article" date="2020" name="G3 (Bethesda)">
        <title>Draft Genome of the Common Snapping Turtle, Chelydra serpentina, a Model for Phenotypic Plasticity in Reptiles.</title>
        <authorList>
            <person name="Das D."/>
            <person name="Singh S.K."/>
            <person name="Bierstedt J."/>
            <person name="Erickson A."/>
            <person name="Galli G.L.J."/>
            <person name="Crossley D.A. 2nd"/>
            <person name="Rhen T."/>
        </authorList>
    </citation>
    <scope>NUCLEOTIDE SEQUENCE [LARGE SCALE GENOMIC DNA]</scope>
    <source>
        <strain evidence="6">KW</strain>
    </source>
</reference>
<dbReference type="InterPro" id="IPR001304">
    <property type="entry name" value="C-type_lectin-like"/>
</dbReference>
<dbReference type="CDD" id="cd03593">
    <property type="entry name" value="CLECT_NK_receptors_like"/>
    <property type="match status" value="1"/>
</dbReference>
<keyword evidence="7" id="KW-1185">Reference proteome</keyword>
<dbReference type="InterPro" id="IPR051379">
    <property type="entry name" value="C-type_Lectin_Receptor_IMM"/>
</dbReference>
<dbReference type="GO" id="GO:0005886">
    <property type="term" value="C:plasma membrane"/>
    <property type="evidence" value="ECO:0007669"/>
    <property type="project" value="TreeGrafter"/>
</dbReference>
<accession>A0A8T1S2B4</accession>
<feature type="transmembrane region" description="Helical" evidence="4">
    <location>
        <begin position="39"/>
        <end position="63"/>
    </location>
</feature>
<evidence type="ECO:0000256" key="1">
    <source>
        <dbReference type="ARBA" id="ARBA00004167"/>
    </source>
</evidence>
<sequence>MEDEEGYTVLNLRPTQRQPGRPPGAGPQDSRQHPHWIRIALGVGWAGNIVLLAAVIALGLRVFQLQVPCEERTRAATNPLHSDGASCRPTNGTKCDTGLEDFLPHLKQFLCEPPSSSSREDSRCRLCPTDWLMHEGKCYWASKESQIWHKSHDDCSEKSSRLLVIQDQKEMDFISSVTHDTNPVWLGLTVTSPKWKWTWVDNSLLDQTLFPVVGPGERNSCGVIKGKQIHSETCNAVVKWICEKEALLL</sequence>
<keyword evidence="4" id="KW-0472">Membrane</keyword>
<name>A0A8T1S2B4_CHESE</name>
<evidence type="ECO:0000259" key="5">
    <source>
        <dbReference type="PROSITE" id="PS50041"/>
    </source>
</evidence>
<proteinExistence type="predicted"/>
<evidence type="ECO:0000256" key="3">
    <source>
        <dbReference type="SAM" id="MobiDB-lite"/>
    </source>
</evidence>
<keyword evidence="4" id="KW-1133">Transmembrane helix</keyword>
<keyword evidence="4" id="KW-0812">Transmembrane</keyword>
<dbReference type="PROSITE" id="PS50041">
    <property type="entry name" value="C_TYPE_LECTIN_2"/>
    <property type="match status" value="1"/>
</dbReference>
<evidence type="ECO:0000313" key="6">
    <source>
        <dbReference type="EMBL" id="KAG6923106.1"/>
    </source>
</evidence>
<comment type="caution">
    <text evidence="6">The sequence shown here is derived from an EMBL/GenBank/DDBJ whole genome shotgun (WGS) entry which is preliminary data.</text>
</comment>
<dbReference type="SMART" id="SM00034">
    <property type="entry name" value="CLECT"/>
    <property type="match status" value="1"/>
</dbReference>
<dbReference type="InterPro" id="IPR016186">
    <property type="entry name" value="C-type_lectin-like/link_sf"/>
</dbReference>
<dbReference type="Proteomes" id="UP000765507">
    <property type="component" value="Unassembled WGS sequence"/>
</dbReference>
<dbReference type="Gene3D" id="3.10.100.10">
    <property type="entry name" value="Mannose-Binding Protein A, subunit A"/>
    <property type="match status" value="1"/>
</dbReference>
<dbReference type="EMBL" id="JAHGAV010000985">
    <property type="protein sequence ID" value="KAG6923106.1"/>
    <property type="molecule type" value="Genomic_DNA"/>
</dbReference>
<dbReference type="AlphaFoldDB" id="A0A8T1S2B4"/>
<organism evidence="6 7">
    <name type="scientific">Chelydra serpentina</name>
    <name type="common">Snapping turtle</name>
    <name type="synonym">Testudo serpentina</name>
    <dbReference type="NCBI Taxonomy" id="8475"/>
    <lineage>
        <taxon>Eukaryota</taxon>
        <taxon>Metazoa</taxon>
        <taxon>Chordata</taxon>
        <taxon>Craniata</taxon>
        <taxon>Vertebrata</taxon>
        <taxon>Euteleostomi</taxon>
        <taxon>Archelosauria</taxon>
        <taxon>Testudinata</taxon>
        <taxon>Testudines</taxon>
        <taxon>Cryptodira</taxon>
        <taxon>Durocryptodira</taxon>
        <taxon>Americhelydia</taxon>
        <taxon>Chelydroidea</taxon>
        <taxon>Chelydridae</taxon>
        <taxon>Chelydra</taxon>
    </lineage>
</organism>
<dbReference type="SUPFAM" id="SSF56436">
    <property type="entry name" value="C-type lectin-like"/>
    <property type="match status" value="1"/>
</dbReference>
<dbReference type="InterPro" id="IPR016187">
    <property type="entry name" value="CTDL_fold"/>
</dbReference>
<feature type="region of interest" description="Disordered" evidence="3">
    <location>
        <begin position="1"/>
        <end position="32"/>
    </location>
</feature>
<dbReference type="GO" id="GO:0030246">
    <property type="term" value="F:carbohydrate binding"/>
    <property type="evidence" value="ECO:0007669"/>
    <property type="project" value="UniProtKB-KW"/>
</dbReference>
<evidence type="ECO:0000313" key="7">
    <source>
        <dbReference type="Proteomes" id="UP000765507"/>
    </source>
</evidence>
<dbReference type="InterPro" id="IPR033992">
    <property type="entry name" value="NKR-like_CTLD"/>
</dbReference>
<keyword evidence="2" id="KW-0430">Lectin</keyword>
<comment type="subcellular location">
    <subcellularLocation>
        <location evidence="1">Membrane</location>
        <topology evidence="1">Single-pass membrane protein</topology>
    </subcellularLocation>
</comment>